<feature type="compositionally biased region" description="Polar residues" evidence="1">
    <location>
        <begin position="588"/>
        <end position="604"/>
    </location>
</feature>
<dbReference type="SUPFAM" id="SSF101447">
    <property type="entry name" value="Formin homology 2 domain (FH2 domain)"/>
    <property type="match status" value="1"/>
</dbReference>
<gene>
    <name evidence="3" type="ORF">JYU34_010916</name>
</gene>
<feature type="compositionally biased region" description="Polar residues" evidence="1">
    <location>
        <begin position="12"/>
        <end position="23"/>
    </location>
</feature>
<feature type="compositionally biased region" description="Pro residues" evidence="1">
    <location>
        <begin position="215"/>
        <end position="224"/>
    </location>
</feature>
<feature type="compositionally biased region" description="Acidic residues" evidence="1">
    <location>
        <begin position="227"/>
        <end position="237"/>
    </location>
</feature>
<feature type="region of interest" description="Disordered" evidence="1">
    <location>
        <begin position="273"/>
        <end position="312"/>
    </location>
</feature>
<feature type="compositionally biased region" description="Polar residues" evidence="1">
    <location>
        <begin position="502"/>
        <end position="551"/>
    </location>
</feature>
<feature type="domain" description="DUF4771" evidence="2">
    <location>
        <begin position="648"/>
        <end position="790"/>
    </location>
</feature>
<evidence type="ECO:0000256" key="1">
    <source>
        <dbReference type="SAM" id="MobiDB-lite"/>
    </source>
</evidence>
<dbReference type="PANTHER" id="PTHR41967:SF6">
    <property type="entry name" value="FI19406P1-RELATED"/>
    <property type="match status" value="1"/>
</dbReference>
<comment type="caution">
    <text evidence="3">The sequence shown here is derived from an EMBL/GenBank/DDBJ whole genome shotgun (WGS) entry which is preliminary data.</text>
</comment>
<reference evidence="3 4" key="1">
    <citation type="submission" date="2021-06" db="EMBL/GenBank/DDBJ databases">
        <title>A haploid diamondback moth (Plutella xylostella L.) genome assembly resolves 31 chromosomes and identifies a diamide resistance mutation.</title>
        <authorList>
            <person name="Ward C.M."/>
            <person name="Perry K.D."/>
            <person name="Baker G."/>
            <person name="Powis K."/>
            <person name="Heckel D.G."/>
            <person name="Baxter S.W."/>
        </authorList>
    </citation>
    <scope>NUCLEOTIDE SEQUENCE [LARGE SCALE GENOMIC DNA]</scope>
    <source>
        <strain evidence="3 4">LV</strain>
        <tissue evidence="3">Single pupa</tissue>
    </source>
</reference>
<feature type="region of interest" description="Disordered" evidence="1">
    <location>
        <begin position="485"/>
        <end position="648"/>
    </location>
</feature>
<keyword evidence="4" id="KW-1185">Reference proteome</keyword>
<feature type="compositionally biased region" description="Pro residues" evidence="1">
    <location>
        <begin position="238"/>
        <end position="251"/>
    </location>
</feature>
<feature type="compositionally biased region" description="Basic and acidic residues" evidence="1">
    <location>
        <begin position="285"/>
        <end position="296"/>
    </location>
</feature>
<dbReference type="InterPro" id="IPR031936">
    <property type="entry name" value="DUF4771"/>
</dbReference>
<proteinExistence type="predicted"/>
<feature type="compositionally biased region" description="Basic and acidic residues" evidence="1">
    <location>
        <begin position="169"/>
        <end position="184"/>
    </location>
</feature>
<evidence type="ECO:0000313" key="4">
    <source>
        <dbReference type="Proteomes" id="UP000823941"/>
    </source>
</evidence>
<feature type="compositionally biased region" description="Polar residues" evidence="1">
    <location>
        <begin position="273"/>
        <end position="284"/>
    </location>
</feature>
<sequence>MELGNGDRNKPTQKSDATRTVNENQAFMEDLKKYRNKKQEKFFGDLSSVMGPKWYQILSPEQIKSLDTLTSTIHDDILEGRPTRTAKVLKGLGIMDLPNASIIYNCVERGQEDPKKMFAHLFRLRYNHNFDLKRRDYDYNAKLMLSALYHLGRENLVEQLKQRFAAPKPEPEPEATRTSESEKPKPKKTKPKEVKDSNPYAQPVKKAEVYVPPVAKRPPPPPLPDLDVLDEPYEDEPLAPPTPPPPPPPPPPKKRLDSSICDKVASIQQLILQASTTETSNNEIKPNENDKREKSRMSSFIKANKSEEKPEKKKYGMNFKENFVKKKVDKKPKMPETNMWNHQHHIVGVHHIEGKPFYVLGNIHVLPPLGPYLHLGITMVKGEAININGGVVAYPADPTPEPCDCMEQYYDSTIKYLNESKCKCGHYYDFYHEGPFPDYEPIYFHKPTPYQRGRFDYENIFEFNETKIIIKQEFEDFWETDSVVGEGKPKKKRTMRPKAIEQTKQQDVTTHQIISPSSGSKINQVEQNKSHIQNTSEPQKNYNNQGKSSKYQPPIDAKPQETNKLIQPEPSKPQQQEKRKSIEDETNFKQQATVKSNQQNVNKTSNEKKQTSSRGAKPKRIASAHNVKKEVTTEGTAGKPKTCLGDNPQVPDYLKCSLRLMRRDNLAARLPDLHLAPELHEWMRHRLHGPLTPEQKEKLAKKTQKFAEMYTRAPKQTAQINLDDPLFSTPTTWADASNLKKKFENIKKDFKMQVFLQQTEIVNTFWASMNQTQTPNERFRQIFFAYLQGSPDNVHLFRPYNPSESEERYLRMNKRRYRCPLRLD</sequence>
<dbReference type="EMBL" id="JAHIBW010000015">
    <property type="protein sequence ID" value="KAG7303995.1"/>
    <property type="molecule type" value="Genomic_DNA"/>
</dbReference>
<evidence type="ECO:0000259" key="2">
    <source>
        <dbReference type="Pfam" id="PF15995"/>
    </source>
</evidence>
<dbReference type="PANTHER" id="PTHR41967">
    <property type="entry name" value="FI19406P1-RELATED"/>
    <property type="match status" value="1"/>
</dbReference>
<accession>A0ABQ7QG16</accession>
<evidence type="ECO:0000313" key="3">
    <source>
        <dbReference type="EMBL" id="KAG7303995.1"/>
    </source>
</evidence>
<name>A0ABQ7QG16_PLUXY</name>
<dbReference type="Proteomes" id="UP000823941">
    <property type="component" value="Chromosome 15"/>
</dbReference>
<feature type="compositionally biased region" description="Basic and acidic residues" evidence="1">
    <location>
        <begin position="575"/>
        <end position="587"/>
    </location>
</feature>
<feature type="compositionally biased region" description="Basic and acidic residues" evidence="1">
    <location>
        <begin position="1"/>
        <end position="10"/>
    </location>
</feature>
<feature type="region of interest" description="Disordered" evidence="1">
    <location>
        <begin position="164"/>
        <end position="257"/>
    </location>
</feature>
<organism evidence="3 4">
    <name type="scientific">Plutella xylostella</name>
    <name type="common">Diamondback moth</name>
    <name type="synonym">Plutella maculipennis</name>
    <dbReference type="NCBI Taxonomy" id="51655"/>
    <lineage>
        <taxon>Eukaryota</taxon>
        <taxon>Metazoa</taxon>
        <taxon>Ecdysozoa</taxon>
        <taxon>Arthropoda</taxon>
        <taxon>Hexapoda</taxon>
        <taxon>Insecta</taxon>
        <taxon>Pterygota</taxon>
        <taxon>Neoptera</taxon>
        <taxon>Endopterygota</taxon>
        <taxon>Lepidoptera</taxon>
        <taxon>Glossata</taxon>
        <taxon>Ditrysia</taxon>
        <taxon>Yponomeutoidea</taxon>
        <taxon>Plutellidae</taxon>
        <taxon>Plutella</taxon>
    </lineage>
</organism>
<protein>
    <recommendedName>
        <fullName evidence="2">DUF4771 domain-containing protein</fullName>
    </recommendedName>
</protein>
<feature type="region of interest" description="Disordered" evidence="1">
    <location>
        <begin position="1"/>
        <end position="23"/>
    </location>
</feature>
<dbReference type="Pfam" id="PF15995">
    <property type="entry name" value="DUF4771"/>
    <property type="match status" value="1"/>
</dbReference>